<accession>A0A0E9U9M2</accession>
<sequence length="26" mass="3060">MVIHEICVLLVCSSRKTQANHYRFPN</sequence>
<protein>
    <submittedName>
        <fullName evidence="1">Uncharacterized protein</fullName>
    </submittedName>
</protein>
<organism evidence="1">
    <name type="scientific">Anguilla anguilla</name>
    <name type="common">European freshwater eel</name>
    <name type="synonym">Muraena anguilla</name>
    <dbReference type="NCBI Taxonomy" id="7936"/>
    <lineage>
        <taxon>Eukaryota</taxon>
        <taxon>Metazoa</taxon>
        <taxon>Chordata</taxon>
        <taxon>Craniata</taxon>
        <taxon>Vertebrata</taxon>
        <taxon>Euteleostomi</taxon>
        <taxon>Actinopterygii</taxon>
        <taxon>Neopterygii</taxon>
        <taxon>Teleostei</taxon>
        <taxon>Anguilliformes</taxon>
        <taxon>Anguillidae</taxon>
        <taxon>Anguilla</taxon>
    </lineage>
</organism>
<reference evidence="1" key="2">
    <citation type="journal article" date="2015" name="Fish Shellfish Immunol.">
        <title>Early steps in the European eel (Anguilla anguilla)-Vibrio vulnificus interaction in the gills: Role of the RtxA13 toxin.</title>
        <authorList>
            <person name="Callol A."/>
            <person name="Pajuelo D."/>
            <person name="Ebbesson L."/>
            <person name="Teles M."/>
            <person name="MacKenzie S."/>
            <person name="Amaro C."/>
        </authorList>
    </citation>
    <scope>NUCLEOTIDE SEQUENCE</scope>
</reference>
<dbReference type="EMBL" id="GBXM01046722">
    <property type="protein sequence ID" value="JAH61855.1"/>
    <property type="molecule type" value="Transcribed_RNA"/>
</dbReference>
<name>A0A0E9U9M2_ANGAN</name>
<reference evidence="1" key="1">
    <citation type="submission" date="2014-11" db="EMBL/GenBank/DDBJ databases">
        <authorList>
            <person name="Amaro Gonzalez C."/>
        </authorList>
    </citation>
    <scope>NUCLEOTIDE SEQUENCE</scope>
</reference>
<proteinExistence type="predicted"/>
<evidence type="ECO:0000313" key="1">
    <source>
        <dbReference type="EMBL" id="JAH61855.1"/>
    </source>
</evidence>
<dbReference type="AlphaFoldDB" id="A0A0E9U9M2"/>